<keyword evidence="4" id="KW-1185">Reference proteome</keyword>
<dbReference type="OMA" id="VDNWWST"/>
<reference evidence="4" key="1">
    <citation type="journal article" date="2013" name="Genome Announc.">
        <title>Draft genome sequence of the grapevine dieback fungus Eutypa lata UCR-EL1.</title>
        <authorList>
            <person name="Blanco-Ulate B."/>
            <person name="Rolshausen P.E."/>
            <person name="Cantu D."/>
        </authorList>
    </citation>
    <scope>NUCLEOTIDE SEQUENCE [LARGE SCALE GENOMIC DNA]</scope>
    <source>
        <strain evidence="4">UCR-EL1</strain>
    </source>
</reference>
<dbReference type="Proteomes" id="UP000012174">
    <property type="component" value="Unassembled WGS sequence"/>
</dbReference>
<dbReference type="Gene3D" id="3.40.50.12780">
    <property type="entry name" value="N-terminal domain of ligase-like"/>
    <property type="match status" value="2"/>
</dbReference>
<name>M7SN19_EUTLA</name>
<dbReference type="InterPro" id="IPR045851">
    <property type="entry name" value="AMP-bd_C_sf"/>
</dbReference>
<dbReference type="STRING" id="1287681.M7SN19"/>
<dbReference type="KEGG" id="ela:UCREL1_7187"/>
<dbReference type="AlphaFoldDB" id="M7SN19"/>
<dbReference type="HOGENOM" id="CLU_000022_3_5_1"/>
<dbReference type="OrthoDB" id="1706066at2759"/>
<dbReference type="Gene3D" id="3.30.300.30">
    <property type="match status" value="1"/>
</dbReference>
<evidence type="ECO:0000313" key="4">
    <source>
        <dbReference type="Proteomes" id="UP000012174"/>
    </source>
</evidence>
<dbReference type="Pfam" id="PF13193">
    <property type="entry name" value="AMP-binding_C"/>
    <property type="match status" value="1"/>
</dbReference>
<sequence length="551" mass="58932">MQGVGRGDVVLVYMPMIPAALIGILATNRLGAVHAVVFGGFAPAALAQRIDASRPAAVLTASCGVVDGVKPPVPYRPLIREAVALAAHKPARVLVWQRPGVLRWDGLDRRAGERDWGKAVRSCRARGVRAGCVPVGAGDPVYDIGWVVGHSYIIYGPLLAGAATVLFEGKPVGTPDASTFWRIVQDYKVTTLSTAPTALRAIKRDDPHNHHLERIGKQGGLKTLKALFLAGERSEPSIVTMYQELLQKYGAPNGSLVIDNWWSSEAGSPISGISLLPHTTSDRKAGVKDYHPMPLIKPGSAGKPMPGFDVRAVDDEGNEVKPGKMGNIVLAIPLAPTGFRTLWEDEDRFYKSYLKRFNGRWIDTGDAGMIDAEGYISIMSRSDDLINTAGHRLSTGAIEQAITSHPLVAEASVVGIPDALKGQLPFAFVVLSTPDEHPVAAAAGEASAIPDPDLAKEIGQRVRAQIGGIATLGGVIQGRGGLIPKTRSGKTLRRVLRELVENAVHGDFDRPVPYPATIEDPAAVEVARRKVAEYFRAKGAAHKAIEERAKL</sequence>
<feature type="domain" description="AMP-dependent synthetase/ligase" evidence="1">
    <location>
        <begin position="143"/>
        <end position="331"/>
    </location>
</feature>
<feature type="domain" description="AMP-dependent synthetase/ligase" evidence="1">
    <location>
        <begin position="2"/>
        <end position="114"/>
    </location>
</feature>
<dbReference type="GO" id="GO:0050218">
    <property type="term" value="F:propionate-CoA ligase activity"/>
    <property type="evidence" value="ECO:0007669"/>
    <property type="project" value="TreeGrafter"/>
</dbReference>
<dbReference type="InterPro" id="IPR042099">
    <property type="entry name" value="ANL_N_sf"/>
</dbReference>
<dbReference type="Pfam" id="PF00501">
    <property type="entry name" value="AMP-binding"/>
    <property type="match status" value="2"/>
</dbReference>
<dbReference type="InterPro" id="IPR000873">
    <property type="entry name" value="AMP-dep_synth/lig_dom"/>
</dbReference>
<dbReference type="SUPFAM" id="SSF56801">
    <property type="entry name" value="Acetyl-CoA synthetase-like"/>
    <property type="match status" value="1"/>
</dbReference>
<feature type="domain" description="AMP-binding enzyme C-terminal" evidence="2">
    <location>
        <begin position="398"/>
        <end position="490"/>
    </location>
</feature>
<gene>
    <name evidence="3" type="ORF">UCREL1_7187</name>
</gene>
<evidence type="ECO:0000259" key="2">
    <source>
        <dbReference type="Pfam" id="PF13193"/>
    </source>
</evidence>
<accession>M7SN19</accession>
<dbReference type="InterPro" id="IPR025110">
    <property type="entry name" value="AMP-bd_C"/>
</dbReference>
<dbReference type="eggNOG" id="KOG1175">
    <property type="taxonomic scope" value="Eukaryota"/>
</dbReference>
<evidence type="ECO:0000313" key="3">
    <source>
        <dbReference type="EMBL" id="EMR65833.1"/>
    </source>
</evidence>
<proteinExistence type="predicted"/>
<protein>
    <submittedName>
        <fullName evidence="3">Putative amp-binding enzyme protein</fullName>
    </submittedName>
</protein>
<dbReference type="EMBL" id="KB706776">
    <property type="protein sequence ID" value="EMR65833.1"/>
    <property type="molecule type" value="Genomic_DNA"/>
</dbReference>
<dbReference type="PANTHER" id="PTHR43347">
    <property type="entry name" value="ACYL-COA SYNTHETASE"/>
    <property type="match status" value="1"/>
</dbReference>
<evidence type="ECO:0000259" key="1">
    <source>
        <dbReference type="Pfam" id="PF00501"/>
    </source>
</evidence>
<dbReference type="PANTHER" id="PTHR43347:SF3">
    <property type="entry name" value="ACYL-COA SYNTHETASE SHORT-CHAIN FAMILY MEMBER 3, MITOCHONDRIAL"/>
    <property type="match status" value="1"/>
</dbReference>
<organism evidence="3 4">
    <name type="scientific">Eutypa lata (strain UCR-EL1)</name>
    <name type="common">Grapevine dieback disease fungus</name>
    <name type="synonym">Eutypa armeniacae</name>
    <dbReference type="NCBI Taxonomy" id="1287681"/>
    <lineage>
        <taxon>Eukaryota</taxon>
        <taxon>Fungi</taxon>
        <taxon>Dikarya</taxon>
        <taxon>Ascomycota</taxon>
        <taxon>Pezizomycotina</taxon>
        <taxon>Sordariomycetes</taxon>
        <taxon>Xylariomycetidae</taxon>
        <taxon>Xylariales</taxon>
        <taxon>Diatrypaceae</taxon>
        <taxon>Eutypa</taxon>
    </lineage>
</organism>